<dbReference type="PANTHER" id="PTHR43180:SF66">
    <property type="entry name" value="SHORT-CHAIN DEHYDROGENASE_REDUCTASE FAMILY PROTEIN"/>
    <property type="match status" value="1"/>
</dbReference>
<proteinExistence type="inferred from homology"/>
<sequence>MRYMRAMNLRDKIVAIVGGATGIGKATAEVCAEVGATVIVADLNEVEGRTTALAVGGAFFPINVADESSVAAAFTNIAAQYGRLDALIQTAGILRGAFVPLEEFDLATFESVVDVNLIGSFLCAKHAVPLLKKAGKGVIVLVSSGAAIGGSSSYAYGASKGGVNGLGITLANKLAADNIRVNVVMPGNIDTAMKRSVIAAERERLGLGGEQQQLNLGEPAGVGRILAWLASDDADYVRGMIQTR</sequence>
<dbReference type="EMBL" id="PGTN01000040">
    <property type="protein sequence ID" value="PJF47621.1"/>
    <property type="molecule type" value="Genomic_DNA"/>
</dbReference>
<comment type="similarity">
    <text evidence="1">Belongs to the short-chain dehydrogenases/reductases (SDR) family.</text>
</comment>
<dbReference type="Pfam" id="PF13561">
    <property type="entry name" value="adh_short_C2"/>
    <property type="match status" value="1"/>
</dbReference>
<dbReference type="Proteomes" id="UP000230790">
    <property type="component" value="Unassembled WGS sequence"/>
</dbReference>
<reference evidence="3 4" key="1">
    <citation type="submission" date="2017-11" db="EMBL/GenBank/DDBJ databases">
        <title>Evolution of Phototrophy in the Chloroflexi Phylum Driven by Horizontal Gene Transfer.</title>
        <authorList>
            <person name="Ward L.M."/>
            <person name="Hemp J."/>
            <person name="Shih P.M."/>
            <person name="Mcglynn S.E."/>
            <person name="Fischer W."/>
        </authorList>
    </citation>
    <scope>NUCLEOTIDE SEQUENCE [LARGE SCALE GENOMIC DNA]</scope>
    <source>
        <strain evidence="3">JP3_7</strain>
    </source>
</reference>
<evidence type="ECO:0008006" key="5">
    <source>
        <dbReference type="Google" id="ProtNLM"/>
    </source>
</evidence>
<organism evidence="3 4">
    <name type="scientific">Candidatus Thermofonsia Clade 3 bacterium</name>
    <dbReference type="NCBI Taxonomy" id="2364212"/>
    <lineage>
        <taxon>Bacteria</taxon>
        <taxon>Bacillati</taxon>
        <taxon>Chloroflexota</taxon>
        <taxon>Candidatus Thermofontia</taxon>
        <taxon>Candidatus Thermofonsia Clade 3</taxon>
    </lineage>
</organism>
<protein>
    <recommendedName>
        <fullName evidence="5">Short-chain dehydrogenase</fullName>
    </recommendedName>
</protein>
<accession>A0A2M8QCU0</accession>
<dbReference type="Gene3D" id="3.40.50.720">
    <property type="entry name" value="NAD(P)-binding Rossmann-like Domain"/>
    <property type="match status" value="1"/>
</dbReference>
<dbReference type="PROSITE" id="PS00061">
    <property type="entry name" value="ADH_SHORT"/>
    <property type="match status" value="1"/>
</dbReference>
<dbReference type="GO" id="GO:0016491">
    <property type="term" value="F:oxidoreductase activity"/>
    <property type="evidence" value="ECO:0007669"/>
    <property type="project" value="UniProtKB-KW"/>
</dbReference>
<dbReference type="FunFam" id="3.40.50.720:FF:000084">
    <property type="entry name" value="Short-chain dehydrogenase reductase"/>
    <property type="match status" value="1"/>
</dbReference>
<dbReference type="AlphaFoldDB" id="A0A2M8QCU0"/>
<evidence type="ECO:0000313" key="4">
    <source>
        <dbReference type="Proteomes" id="UP000230790"/>
    </source>
</evidence>
<dbReference type="PRINTS" id="PR00081">
    <property type="entry name" value="GDHRDH"/>
</dbReference>
<evidence type="ECO:0000256" key="2">
    <source>
        <dbReference type="ARBA" id="ARBA00023002"/>
    </source>
</evidence>
<dbReference type="PRINTS" id="PR00080">
    <property type="entry name" value="SDRFAMILY"/>
</dbReference>
<comment type="caution">
    <text evidence="3">The sequence shown here is derived from an EMBL/GenBank/DDBJ whole genome shotgun (WGS) entry which is preliminary data.</text>
</comment>
<gene>
    <name evidence="3" type="ORF">CUN48_07605</name>
</gene>
<keyword evidence="2" id="KW-0560">Oxidoreductase</keyword>
<dbReference type="SUPFAM" id="SSF51735">
    <property type="entry name" value="NAD(P)-binding Rossmann-fold domains"/>
    <property type="match status" value="1"/>
</dbReference>
<dbReference type="InterPro" id="IPR020904">
    <property type="entry name" value="Sc_DH/Rdtase_CS"/>
</dbReference>
<name>A0A2M8QCU0_9CHLR</name>
<dbReference type="CDD" id="cd05233">
    <property type="entry name" value="SDR_c"/>
    <property type="match status" value="1"/>
</dbReference>
<evidence type="ECO:0000256" key="1">
    <source>
        <dbReference type="ARBA" id="ARBA00006484"/>
    </source>
</evidence>
<dbReference type="PANTHER" id="PTHR43180">
    <property type="entry name" value="3-OXOACYL-(ACYL-CARRIER-PROTEIN) REDUCTASE (AFU_ORTHOLOGUE AFUA_6G11210)"/>
    <property type="match status" value="1"/>
</dbReference>
<dbReference type="InterPro" id="IPR036291">
    <property type="entry name" value="NAD(P)-bd_dom_sf"/>
</dbReference>
<dbReference type="InterPro" id="IPR002347">
    <property type="entry name" value="SDR_fam"/>
</dbReference>
<evidence type="ECO:0000313" key="3">
    <source>
        <dbReference type="EMBL" id="PJF47621.1"/>
    </source>
</evidence>